<evidence type="ECO:0000256" key="1">
    <source>
        <dbReference type="ARBA" id="ARBA00007347"/>
    </source>
</evidence>
<dbReference type="GO" id="GO:0005739">
    <property type="term" value="C:mitochondrion"/>
    <property type="evidence" value="ECO:0007669"/>
    <property type="project" value="UniProtKB-SubCell"/>
</dbReference>
<proteinExistence type="inferred from homology"/>
<dbReference type="EMBL" id="OC891763">
    <property type="protein sequence ID" value="CAD7646555.1"/>
    <property type="molecule type" value="Genomic_DNA"/>
</dbReference>
<comment type="similarity">
    <text evidence="1 3">Belongs to the CMC family.</text>
</comment>
<organism evidence="5">
    <name type="scientific">Medioppia subpectinata</name>
    <dbReference type="NCBI Taxonomy" id="1979941"/>
    <lineage>
        <taxon>Eukaryota</taxon>
        <taxon>Metazoa</taxon>
        <taxon>Ecdysozoa</taxon>
        <taxon>Arthropoda</taxon>
        <taxon>Chelicerata</taxon>
        <taxon>Arachnida</taxon>
        <taxon>Acari</taxon>
        <taxon>Acariformes</taxon>
        <taxon>Sarcoptiformes</taxon>
        <taxon>Oribatida</taxon>
        <taxon>Brachypylina</taxon>
        <taxon>Oppioidea</taxon>
        <taxon>Oppiidae</taxon>
        <taxon>Medioppia</taxon>
    </lineage>
</organism>
<protein>
    <recommendedName>
        <fullName evidence="3">COX assembly mitochondrial protein</fullName>
    </recommendedName>
</protein>
<dbReference type="Pfam" id="PF08583">
    <property type="entry name" value="Cmc1"/>
    <property type="match status" value="1"/>
</dbReference>
<name>A0A7R9QHV2_9ACAR</name>
<comment type="subcellular location">
    <subcellularLocation>
        <location evidence="3">Mitochondrion</location>
    </subcellularLocation>
</comment>
<dbReference type="PANTHER" id="PTHR22977:SF5">
    <property type="entry name" value="COX ASSEMBLY MITOCHONDRIAL PROTEIN HOMOLOG"/>
    <property type="match status" value="1"/>
</dbReference>
<dbReference type="AlphaFoldDB" id="A0A7R9QHV2"/>
<dbReference type="InterPro" id="IPR013892">
    <property type="entry name" value="Cyt_c_biogenesis_Cmc1-like"/>
</dbReference>
<sequence length="116" mass="13589">MTSVLSDKLSSGPKGLGDPEDRSLRRVEKEILIPKIMRDKARTEKCTDFVKAFNDCCKENSILLVLKCRTENSRMKACLTDWYNNQHFRHQCEDIYLNQRSEYRRTGIKAQTKRMG</sequence>
<dbReference type="Proteomes" id="UP000759131">
    <property type="component" value="Unassembled WGS sequence"/>
</dbReference>
<dbReference type="OrthoDB" id="6224010at2759"/>
<keyword evidence="3" id="KW-0496">Mitochondrion</keyword>
<gene>
    <name evidence="5" type="ORF">OSB1V03_LOCUS21035</name>
</gene>
<dbReference type="EMBL" id="CAJPIZ010037188">
    <property type="protein sequence ID" value="CAG2121089.1"/>
    <property type="molecule type" value="Genomic_DNA"/>
</dbReference>
<evidence type="ECO:0000313" key="5">
    <source>
        <dbReference type="EMBL" id="CAD7646555.1"/>
    </source>
</evidence>
<evidence type="ECO:0000313" key="6">
    <source>
        <dbReference type="Proteomes" id="UP000759131"/>
    </source>
</evidence>
<dbReference type="PROSITE" id="PS51808">
    <property type="entry name" value="CHCH"/>
    <property type="match status" value="1"/>
</dbReference>
<evidence type="ECO:0000256" key="4">
    <source>
        <dbReference type="SAM" id="MobiDB-lite"/>
    </source>
</evidence>
<dbReference type="PANTHER" id="PTHR22977">
    <property type="entry name" value="COX ASSEMBLY MITOCHONDRIAL PROTEIN"/>
    <property type="match status" value="1"/>
</dbReference>
<reference evidence="5" key="1">
    <citation type="submission" date="2020-11" db="EMBL/GenBank/DDBJ databases">
        <authorList>
            <person name="Tran Van P."/>
        </authorList>
    </citation>
    <scope>NUCLEOTIDE SEQUENCE</scope>
</reference>
<evidence type="ECO:0000256" key="3">
    <source>
        <dbReference type="RuleBase" id="RU364104"/>
    </source>
</evidence>
<keyword evidence="6" id="KW-1185">Reference proteome</keyword>
<feature type="region of interest" description="Disordered" evidence="4">
    <location>
        <begin position="1"/>
        <end position="22"/>
    </location>
</feature>
<accession>A0A7R9QHV2</accession>
<keyword evidence="2" id="KW-1015">Disulfide bond</keyword>
<evidence type="ECO:0000256" key="2">
    <source>
        <dbReference type="ARBA" id="ARBA00023157"/>
    </source>
</evidence>